<dbReference type="AlphaFoldDB" id="A0A1H3DXY4"/>
<protein>
    <recommendedName>
        <fullName evidence="1">DUF5681 domain-containing protein</fullName>
    </recommendedName>
</protein>
<keyword evidence="3" id="KW-1185">Reference proteome</keyword>
<dbReference type="RefSeq" id="WP_091332657.1">
    <property type="nucleotide sequence ID" value="NZ_FNOW01000010.1"/>
</dbReference>
<evidence type="ECO:0000313" key="3">
    <source>
        <dbReference type="Proteomes" id="UP000198672"/>
    </source>
</evidence>
<organism evidence="2 3">
    <name type="scientific">Allochromatium warmingii</name>
    <name type="common">Chromatium warmingii</name>
    <dbReference type="NCBI Taxonomy" id="61595"/>
    <lineage>
        <taxon>Bacteria</taxon>
        <taxon>Pseudomonadati</taxon>
        <taxon>Pseudomonadota</taxon>
        <taxon>Gammaproteobacteria</taxon>
        <taxon>Chromatiales</taxon>
        <taxon>Chromatiaceae</taxon>
        <taxon>Allochromatium</taxon>
    </lineage>
</organism>
<dbReference type="STRING" id="61595.SAMN05421644_11033"/>
<gene>
    <name evidence="2" type="ORF">SAMN05421644_11033</name>
</gene>
<dbReference type="OrthoDB" id="4774002at2"/>
<name>A0A1H3DXY4_ALLWA</name>
<dbReference type="Pfam" id="PF18932">
    <property type="entry name" value="DUF5681"/>
    <property type="match status" value="1"/>
</dbReference>
<dbReference type="EMBL" id="FNOW01000010">
    <property type="protein sequence ID" value="SDX70509.1"/>
    <property type="molecule type" value="Genomic_DNA"/>
</dbReference>
<feature type="domain" description="DUF5681" evidence="1">
    <location>
        <begin position="3"/>
        <end position="59"/>
    </location>
</feature>
<proteinExistence type="predicted"/>
<evidence type="ECO:0000259" key="1">
    <source>
        <dbReference type="Pfam" id="PF18932"/>
    </source>
</evidence>
<dbReference type="Proteomes" id="UP000198672">
    <property type="component" value="Unassembled WGS sequence"/>
</dbReference>
<accession>A0A1H3DXY4</accession>
<reference evidence="3" key="1">
    <citation type="submission" date="2016-10" db="EMBL/GenBank/DDBJ databases">
        <authorList>
            <person name="Varghese N."/>
            <person name="Submissions S."/>
        </authorList>
    </citation>
    <scope>NUCLEOTIDE SEQUENCE [LARGE SCALE GENOMIC DNA]</scope>
    <source>
        <strain evidence="3">DSM 173</strain>
    </source>
</reference>
<dbReference type="InterPro" id="IPR043736">
    <property type="entry name" value="DUF5681"/>
</dbReference>
<sequence>MAKFQKGQSGNPAGRPRGIVTQAKLREAILGDIPDILSTLVEAAKDGDVAAAKLLVDRTIPALKPTSDPVTFTPGATLTDTAHAIMQTIASGQMTTDQGTALISALTGLARVIEVDELSRRIEALERGHTHQEVPNHEQPQSTN</sequence>
<evidence type="ECO:0000313" key="2">
    <source>
        <dbReference type="EMBL" id="SDX70509.1"/>
    </source>
</evidence>